<dbReference type="EMBL" id="JBBWWR010000017">
    <property type="protein sequence ID" value="KAK8945633.1"/>
    <property type="molecule type" value="Genomic_DNA"/>
</dbReference>
<comment type="caution">
    <text evidence="4">The sequence shown here is derived from an EMBL/GenBank/DDBJ whole genome shotgun (WGS) entry which is preliminary data.</text>
</comment>
<dbReference type="SUPFAM" id="SSF57850">
    <property type="entry name" value="RING/U-box"/>
    <property type="match status" value="1"/>
</dbReference>
<protein>
    <submittedName>
        <fullName evidence="4">RING-H2 finger protein ATL67</fullName>
    </submittedName>
</protein>
<evidence type="ECO:0000313" key="4">
    <source>
        <dbReference type="EMBL" id="KAK8945633.1"/>
    </source>
</evidence>
<evidence type="ECO:0000256" key="1">
    <source>
        <dbReference type="PROSITE-ProRule" id="PRU00175"/>
    </source>
</evidence>
<keyword evidence="2" id="KW-1133">Transmembrane helix</keyword>
<keyword evidence="2" id="KW-0812">Transmembrane</keyword>
<dbReference type="InterPro" id="IPR013083">
    <property type="entry name" value="Znf_RING/FYVE/PHD"/>
</dbReference>
<dbReference type="Pfam" id="PF13639">
    <property type="entry name" value="zf-RING_2"/>
    <property type="match status" value="1"/>
</dbReference>
<evidence type="ECO:0000313" key="5">
    <source>
        <dbReference type="Proteomes" id="UP001412067"/>
    </source>
</evidence>
<feature type="domain" description="RING-type" evidence="3">
    <location>
        <begin position="76"/>
        <end position="118"/>
    </location>
</feature>
<dbReference type="InterPro" id="IPR053070">
    <property type="entry name" value="RING-type_E3_ubiquitin-ligase"/>
</dbReference>
<keyword evidence="2" id="KW-0472">Membrane</keyword>
<dbReference type="SMART" id="SM00184">
    <property type="entry name" value="RING"/>
    <property type="match status" value="1"/>
</dbReference>
<keyword evidence="5" id="KW-1185">Reference proteome</keyword>
<evidence type="ECO:0000259" key="3">
    <source>
        <dbReference type="PROSITE" id="PS50089"/>
    </source>
</evidence>
<feature type="transmembrane region" description="Helical" evidence="2">
    <location>
        <begin position="6"/>
        <end position="30"/>
    </location>
</feature>
<dbReference type="Proteomes" id="UP001412067">
    <property type="component" value="Unassembled WGS sequence"/>
</dbReference>
<dbReference type="PROSITE" id="PS50089">
    <property type="entry name" value="ZF_RING_2"/>
    <property type="match status" value="1"/>
</dbReference>
<dbReference type="Gene3D" id="3.30.40.10">
    <property type="entry name" value="Zinc/RING finger domain, C3HC4 (zinc finger)"/>
    <property type="match status" value="1"/>
</dbReference>
<keyword evidence="1" id="KW-0479">Metal-binding</keyword>
<dbReference type="InterPro" id="IPR001841">
    <property type="entry name" value="Znf_RING"/>
</dbReference>
<proteinExistence type="predicted"/>
<gene>
    <name evidence="4" type="primary">ATL67</name>
    <name evidence="4" type="ORF">KSP40_PGU001867</name>
</gene>
<dbReference type="PANTHER" id="PTHR47035">
    <property type="entry name" value="OS11G0150450 PROTEIN"/>
    <property type="match status" value="1"/>
</dbReference>
<reference evidence="4 5" key="1">
    <citation type="journal article" date="2022" name="Nat. Plants">
        <title>Genomes of leafy and leafless Platanthera orchids illuminate the evolution of mycoheterotrophy.</title>
        <authorList>
            <person name="Li M.H."/>
            <person name="Liu K.W."/>
            <person name="Li Z."/>
            <person name="Lu H.C."/>
            <person name="Ye Q.L."/>
            <person name="Zhang D."/>
            <person name="Wang J.Y."/>
            <person name="Li Y.F."/>
            <person name="Zhong Z.M."/>
            <person name="Liu X."/>
            <person name="Yu X."/>
            <person name="Liu D.K."/>
            <person name="Tu X.D."/>
            <person name="Liu B."/>
            <person name="Hao Y."/>
            <person name="Liao X.Y."/>
            <person name="Jiang Y.T."/>
            <person name="Sun W.H."/>
            <person name="Chen J."/>
            <person name="Chen Y.Q."/>
            <person name="Ai Y."/>
            <person name="Zhai J.W."/>
            <person name="Wu S.S."/>
            <person name="Zhou Z."/>
            <person name="Hsiao Y.Y."/>
            <person name="Wu W.L."/>
            <person name="Chen Y.Y."/>
            <person name="Lin Y.F."/>
            <person name="Hsu J.L."/>
            <person name="Li C.Y."/>
            <person name="Wang Z.W."/>
            <person name="Zhao X."/>
            <person name="Zhong W.Y."/>
            <person name="Ma X.K."/>
            <person name="Ma L."/>
            <person name="Huang J."/>
            <person name="Chen G.Z."/>
            <person name="Huang M.Z."/>
            <person name="Huang L."/>
            <person name="Peng D.H."/>
            <person name="Luo Y.B."/>
            <person name="Zou S.Q."/>
            <person name="Chen S.P."/>
            <person name="Lan S."/>
            <person name="Tsai W.C."/>
            <person name="Van de Peer Y."/>
            <person name="Liu Z.J."/>
        </authorList>
    </citation>
    <scope>NUCLEOTIDE SEQUENCE [LARGE SCALE GENOMIC DNA]</scope>
    <source>
        <strain evidence="4">Lor288</strain>
    </source>
</reference>
<evidence type="ECO:0000256" key="2">
    <source>
        <dbReference type="SAM" id="Phobius"/>
    </source>
</evidence>
<organism evidence="4 5">
    <name type="scientific">Platanthera guangdongensis</name>
    <dbReference type="NCBI Taxonomy" id="2320717"/>
    <lineage>
        <taxon>Eukaryota</taxon>
        <taxon>Viridiplantae</taxon>
        <taxon>Streptophyta</taxon>
        <taxon>Embryophyta</taxon>
        <taxon>Tracheophyta</taxon>
        <taxon>Spermatophyta</taxon>
        <taxon>Magnoliopsida</taxon>
        <taxon>Liliopsida</taxon>
        <taxon>Asparagales</taxon>
        <taxon>Orchidaceae</taxon>
        <taxon>Orchidoideae</taxon>
        <taxon>Orchideae</taxon>
        <taxon>Orchidinae</taxon>
        <taxon>Platanthera</taxon>
    </lineage>
</organism>
<keyword evidence="1" id="KW-0863">Zinc-finger</keyword>
<accession>A0ABR2LMY4</accession>
<sequence>MLGSGLNLVTTVVGFGMSVTFIVFILARLICGRIRYSESRAATEHAIPSLESVDVAAIPTMKYHREAFRPKGDAQCSICLAEYEDKEMLRIMPACLHNFHLTCIDVWLEMHSTCPICRLPLNSVALQILGAEFTADHTNSRFPPTHQRTGSDPRHHEIDESILVVSGVPHGEHESVA</sequence>
<name>A0ABR2LMY4_9ASPA</name>
<dbReference type="CDD" id="cd16461">
    <property type="entry name" value="RING-H2_EL5-like"/>
    <property type="match status" value="1"/>
</dbReference>
<keyword evidence="1" id="KW-0862">Zinc</keyword>
<dbReference type="PANTHER" id="PTHR47035:SF4">
    <property type="entry name" value="OS02G0676500 PROTEIN"/>
    <property type="match status" value="1"/>
</dbReference>